<dbReference type="AlphaFoldDB" id="A0AAF3EKE6"/>
<protein>
    <recommendedName>
        <fullName evidence="4">RNase H type-1 domain-containing protein</fullName>
    </recommendedName>
</protein>
<feature type="compositionally biased region" description="Polar residues" evidence="1">
    <location>
        <begin position="40"/>
        <end position="49"/>
    </location>
</feature>
<accession>A0AAF3EKE6</accession>
<feature type="compositionally biased region" description="Basic and acidic residues" evidence="1">
    <location>
        <begin position="23"/>
        <end position="32"/>
    </location>
</feature>
<evidence type="ECO:0000313" key="2">
    <source>
        <dbReference type="Proteomes" id="UP000887575"/>
    </source>
</evidence>
<evidence type="ECO:0000256" key="1">
    <source>
        <dbReference type="SAM" id="MobiDB-lite"/>
    </source>
</evidence>
<dbReference type="WBParaSite" id="MBELARI_LOCUS14483">
    <property type="protein sequence ID" value="MBELARI_LOCUS14483"/>
    <property type="gene ID" value="MBELARI_LOCUS14483"/>
</dbReference>
<dbReference type="InterPro" id="IPR036397">
    <property type="entry name" value="RNaseH_sf"/>
</dbReference>
<keyword evidence="2" id="KW-1185">Reference proteome</keyword>
<organism evidence="2 3">
    <name type="scientific">Mesorhabditis belari</name>
    <dbReference type="NCBI Taxonomy" id="2138241"/>
    <lineage>
        <taxon>Eukaryota</taxon>
        <taxon>Metazoa</taxon>
        <taxon>Ecdysozoa</taxon>
        <taxon>Nematoda</taxon>
        <taxon>Chromadorea</taxon>
        <taxon>Rhabditida</taxon>
        <taxon>Rhabditina</taxon>
        <taxon>Rhabditomorpha</taxon>
        <taxon>Rhabditoidea</taxon>
        <taxon>Rhabditidae</taxon>
        <taxon>Mesorhabditinae</taxon>
        <taxon>Mesorhabditis</taxon>
    </lineage>
</organism>
<evidence type="ECO:0000313" key="3">
    <source>
        <dbReference type="WBParaSite" id="MBELARI_LOCUS14483"/>
    </source>
</evidence>
<reference evidence="3" key="1">
    <citation type="submission" date="2024-02" db="UniProtKB">
        <authorList>
            <consortium name="WormBaseParasite"/>
        </authorList>
    </citation>
    <scope>IDENTIFICATION</scope>
</reference>
<dbReference type="SUPFAM" id="SSF53098">
    <property type="entry name" value="Ribonuclease H-like"/>
    <property type="match status" value="1"/>
</dbReference>
<feature type="region of interest" description="Disordered" evidence="1">
    <location>
        <begin position="22"/>
        <end position="52"/>
    </location>
</feature>
<dbReference type="Gene3D" id="3.30.420.10">
    <property type="entry name" value="Ribonuclease H-like superfamily/Ribonuclease H"/>
    <property type="match status" value="1"/>
</dbReference>
<evidence type="ECO:0008006" key="4">
    <source>
        <dbReference type="Google" id="ProtNLM"/>
    </source>
</evidence>
<dbReference type="InterPro" id="IPR012337">
    <property type="entry name" value="RNaseH-like_sf"/>
</dbReference>
<dbReference type="Proteomes" id="UP000887575">
    <property type="component" value="Unassembled WGS sequence"/>
</dbReference>
<dbReference type="GO" id="GO:0003676">
    <property type="term" value="F:nucleic acid binding"/>
    <property type="evidence" value="ECO:0007669"/>
    <property type="project" value="InterPro"/>
</dbReference>
<feature type="compositionally biased region" description="Low complexity" evidence="1">
    <location>
        <begin position="73"/>
        <end position="84"/>
    </location>
</feature>
<sequence length="306" mass="33844">MIVRFVRKLLSCFRKVRYFEGTGGDRKDEKEKQNRKRSAQAANDGSSKQGRLDLSNPFLQVARQHLGGGSSGQQGSSNRQGSSNPQDSVREGGMVVRTDAGCPGVKTGIGASIREPGPGQDTKDFCNIALDISDYVASGKSNAAEAHAATIALLYLFLKGKNDKKIYLYTDSSQLVTNMDTLIKKDPCRSIDAKHYENLHQVVKYFQNGVTFEWRSKFENARADQLVQYACNPQKKPVRKRAEAGSKAVQLDVYKAIFEGGDPPTNDKLIEYPHSKEPIVQLLGSKNFLEIVNRALVPDAIISSWE</sequence>
<name>A0AAF3EKE6_9BILA</name>
<proteinExistence type="predicted"/>
<feature type="region of interest" description="Disordered" evidence="1">
    <location>
        <begin position="64"/>
        <end position="90"/>
    </location>
</feature>